<reference evidence="1 2" key="1">
    <citation type="submission" date="2017-06" db="EMBL/GenBank/DDBJ databases">
        <authorList>
            <person name="Varghese N."/>
            <person name="Submissions S."/>
        </authorList>
    </citation>
    <scope>NUCLEOTIDE SEQUENCE [LARGE SCALE GENOMIC DNA]</scope>
    <source>
        <strain evidence="1 2">DSM 26989</strain>
    </source>
</reference>
<evidence type="ECO:0000313" key="2">
    <source>
        <dbReference type="Proteomes" id="UP000198427"/>
    </source>
</evidence>
<protein>
    <submittedName>
        <fullName evidence="1">Uncharacterized protein</fullName>
    </submittedName>
</protein>
<dbReference type="EMBL" id="FZNZ01000033">
    <property type="protein sequence ID" value="SNS05106.1"/>
    <property type="molecule type" value="Genomic_DNA"/>
</dbReference>
<dbReference type="KEGG" id="pje:CRM71_13225"/>
<comment type="caution">
    <text evidence="1">The sequence shown here is derived from an EMBL/GenBank/DDBJ whole genome shotgun (WGS) entry which is preliminary data.</text>
</comment>
<dbReference type="OrthoDB" id="1081166at2"/>
<dbReference type="AlphaFoldDB" id="A0A2K9HMN2"/>
<evidence type="ECO:0000313" key="1">
    <source>
        <dbReference type="EMBL" id="SNS05106.1"/>
    </source>
</evidence>
<organism evidence="1 2">
    <name type="scientific">Prevotella jejuni</name>
    <dbReference type="NCBI Taxonomy" id="1177574"/>
    <lineage>
        <taxon>Bacteria</taxon>
        <taxon>Pseudomonadati</taxon>
        <taxon>Bacteroidota</taxon>
        <taxon>Bacteroidia</taxon>
        <taxon>Bacteroidales</taxon>
        <taxon>Prevotellaceae</taxon>
        <taxon>Prevotella</taxon>
    </lineage>
</organism>
<keyword evidence="2" id="KW-1185">Reference proteome</keyword>
<name>A0A2K9HMN2_9BACT</name>
<accession>A0A2K9HMN2</accession>
<dbReference type="GeneID" id="94030307"/>
<gene>
    <name evidence="1" type="ORF">SAMN06265364_1335</name>
</gene>
<dbReference type="RefSeq" id="WP_089366956.1">
    <property type="nucleotide sequence ID" value="NZ_CP023864.1"/>
</dbReference>
<proteinExistence type="predicted"/>
<dbReference type="Proteomes" id="UP000198427">
    <property type="component" value="Unassembled WGS sequence"/>
</dbReference>
<sequence>MKNIVSKLLVTGLVCACFASCSTESIEEVGGKKAEDYKGMTCFSDEGPATRTAGKYVAQSSTEPAHVAFLWTQGDKIWVNTTGGTTFEKNDKDDISEQVATSNFYFKKNLTAESYKVRYTGTVSDKADEVVFAAKQKQTAPNSADLIGQYGDCGIATATKNANQKYSFNLAHKAGYLVLTPYSSVHKFDSSVGVRAVYVTANEGLTGTYTMAADGKLTKKTEEGKQIVWYYQEDVAGHNNINEEDGKPFLPIPATSDASKNGIIIVLPPGEYTNLSIEYLLVDPLSGGKGYYKKSYKGTVKVEAGKPHYIAENIKLYEYDKNQYYTWDAATDEYFWKGHEDRQPILPGDVMEYREDGFPDPTGTTDARSYNHSQGHTTTVDGNKALKSAANAMNVNEALWLVEKGSPMWDKTKLYAITYRDNVCHLFNTGVWFKTLKKIAADEGKTLEALKTLAPNGKDYRIDPAAPEVNVEIASFGRPAKANTNADYMFLPCTGFYGFKHTEGASAQLETPYKIAAPLIGATAMYWTSSAAARSSEGAYALSIFSSAVIDEYTVSVINTTKYSGHPILFDNMGVNGPGKFRIK</sequence>